<dbReference type="SMART" id="SM00530">
    <property type="entry name" value="HTH_XRE"/>
    <property type="match status" value="1"/>
</dbReference>
<dbReference type="GO" id="GO:0003677">
    <property type="term" value="F:DNA binding"/>
    <property type="evidence" value="ECO:0007669"/>
    <property type="project" value="InterPro"/>
</dbReference>
<dbReference type="Gene3D" id="1.10.260.40">
    <property type="entry name" value="lambda repressor-like DNA-binding domains"/>
    <property type="match status" value="1"/>
</dbReference>
<dbReference type="RefSeq" id="WP_013486076.1">
    <property type="nucleotide sequence ID" value="NC_014828.1"/>
</dbReference>
<accession>E6U4C1</accession>
<dbReference type="eggNOG" id="COG1476">
    <property type="taxonomic scope" value="Bacteria"/>
</dbReference>
<dbReference type="InterPro" id="IPR010982">
    <property type="entry name" value="Lambda_DNA-bd_dom_sf"/>
</dbReference>
<dbReference type="Proteomes" id="UP000001551">
    <property type="component" value="Chromosome"/>
</dbReference>
<keyword evidence="3" id="KW-1185">Reference proteome</keyword>
<reference evidence="2 3" key="1">
    <citation type="submission" date="2010-12" db="EMBL/GenBank/DDBJ databases">
        <title>Complete sequence of Ethanoligenens harbinense YUAN-3.</title>
        <authorList>
            <person name="Lucas S."/>
            <person name="Copeland A."/>
            <person name="Lapidus A."/>
            <person name="Cheng J.-F."/>
            <person name="Bruce D."/>
            <person name="Goodwin L."/>
            <person name="Pitluck S."/>
            <person name="Chertkov O."/>
            <person name="Misra M."/>
            <person name="Detter J.C."/>
            <person name="Han C."/>
            <person name="Tapia R."/>
            <person name="Land M."/>
            <person name="Hauser L."/>
            <person name="Jeffries C."/>
            <person name="Kyrpides N."/>
            <person name="Ivanova N."/>
            <person name="Mikhailova N."/>
            <person name="Wang A."/>
            <person name="Mouttaki H."/>
            <person name="He Z."/>
            <person name="Zhou J."/>
            <person name="Hemme C.L."/>
            <person name="Woyke T."/>
        </authorList>
    </citation>
    <scope>NUCLEOTIDE SEQUENCE [LARGE SCALE GENOMIC DNA]</scope>
    <source>
        <strain evidence="3">DSM 18485 / JCM 12961 / CGMCC 1.5033 / YUAN-3</strain>
    </source>
</reference>
<dbReference type="HOGENOM" id="CLU_160534_0_0_9"/>
<protein>
    <submittedName>
        <fullName evidence="2">Helix-turn-helix domain protein</fullName>
    </submittedName>
</protein>
<dbReference type="AlphaFoldDB" id="E6U4C1"/>
<dbReference type="Pfam" id="PF01381">
    <property type="entry name" value="HTH_3"/>
    <property type="match status" value="1"/>
</dbReference>
<dbReference type="PROSITE" id="PS50943">
    <property type="entry name" value="HTH_CROC1"/>
    <property type="match status" value="1"/>
</dbReference>
<dbReference type="CDD" id="cd00093">
    <property type="entry name" value="HTH_XRE"/>
    <property type="match status" value="1"/>
</dbReference>
<dbReference type="SUPFAM" id="SSF47413">
    <property type="entry name" value="lambda repressor-like DNA-binding domains"/>
    <property type="match status" value="1"/>
</dbReference>
<evidence type="ECO:0000313" key="3">
    <source>
        <dbReference type="Proteomes" id="UP000001551"/>
    </source>
</evidence>
<proteinExistence type="predicted"/>
<sequence length="119" mass="13333">MGLDERLSYLRKQKGVTIEQLSDRSGVPLSTVKKICAGITANPNLETVKMLAKALNCRLDDLDDESAQNQESLSRDEQQLIDGYRELSAQGKEYIRQTMSMAKNTYKKRISSTDMEAGT</sequence>
<name>E6U4C1_ETHHY</name>
<organism evidence="2 3">
    <name type="scientific">Ethanoligenens harbinense (strain DSM 18485 / JCM 12961 / CGMCC 1.5033 / YUAN-3)</name>
    <dbReference type="NCBI Taxonomy" id="663278"/>
    <lineage>
        <taxon>Bacteria</taxon>
        <taxon>Bacillati</taxon>
        <taxon>Bacillota</taxon>
        <taxon>Clostridia</taxon>
        <taxon>Eubacteriales</taxon>
        <taxon>Oscillospiraceae</taxon>
        <taxon>Ethanoligenens</taxon>
    </lineage>
</organism>
<dbReference type="EMBL" id="CP002400">
    <property type="protein sequence ID" value="ADU27728.1"/>
    <property type="molecule type" value="Genomic_DNA"/>
</dbReference>
<dbReference type="InterPro" id="IPR001387">
    <property type="entry name" value="Cro/C1-type_HTH"/>
</dbReference>
<dbReference type="KEGG" id="eha:Ethha_2212"/>
<evidence type="ECO:0000313" key="2">
    <source>
        <dbReference type="EMBL" id="ADU27728.1"/>
    </source>
</evidence>
<gene>
    <name evidence="2" type="ordered locus">Ethha_2212</name>
</gene>
<evidence type="ECO:0000259" key="1">
    <source>
        <dbReference type="PROSITE" id="PS50943"/>
    </source>
</evidence>
<feature type="domain" description="HTH cro/C1-type" evidence="1">
    <location>
        <begin position="7"/>
        <end position="62"/>
    </location>
</feature>